<keyword evidence="1 5" id="KW-0436">Ligase</keyword>
<name>A0ABW3Y8H0_9ACTN</name>
<keyword evidence="9" id="KW-1185">Reference proteome</keyword>
<accession>A0ABW3Y8H0</accession>
<comment type="caution">
    <text evidence="8">The sequence shown here is derived from an EMBL/GenBank/DDBJ whole genome shotgun (WGS) entry which is preliminary data.</text>
</comment>
<dbReference type="SUPFAM" id="SSF55931">
    <property type="entry name" value="Glutamine synthetase/guanido kinase"/>
    <property type="match status" value="1"/>
</dbReference>
<proteinExistence type="inferred from homology"/>
<dbReference type="Proteomes" id="UP001597260">
    <property type="component" value="Unassembled WGS sequence"/>
</dbReference>
<comment type="pathway">
    <text evidence="5">Amino-acid biosynthesis; ergothioneine biosynthesis.</text>
</comment>
<comment type="similarity">
    <text evidence="5 6">Belongs to the glutamate--cysteine ligase type 2 family. EgtA subfamily.</text>
</comment>
<dbReference type="EC" id="6.3.2.2" evidence="5"/>
<dbReference type="InterPro" id="IPR017809">
    <property type="entry name" value="EgtA_Actinobacteria"/>
</dbReference>
<keyword evidence="3 5" id="KW-0067">ATP-binding</keyword>
<dbReference type="Pfam" id="PF04107">
    <property type="entry name" value="GCS2"/>
    <property type="match status" value="1"/>
</dbReference>
<dbReference type="PIRSF" id="PIRSF017901">
    <property type="entry name" value="GCL"/>
    <property type="match status" value="1"/>
</dbReference>
<evidence type="ECO:0000256" key="3">
    <source>
        <dbReference type="ARBA" id="ARBA00022840"/>
    </source>
</evidence>
<dbReference type="HAMAP" id="MF_02034">
    <property type="entry name" value="EgtA"/>
    <property type="match status" value="1"/>
</dbReference>
<dbReference type="EMBL" id="JBHTMP010000004">
    <property type="protein sequence ID" value="MFD1320320.1"/>
    <property type="molecule type" value="Genomic_DNA"/>
</dbReference>
<dbReference type="InterPro" id="IPR014746">
    <property type="entry name" value="Gln_synth/guanido_kin_cat_dom"/>
</dbReference>
<dbReference type="NCBIfam" id="TIGR03444">
    <property type="entry name" value="EgtA_Cys_ligase"/>
    <property type="match status" value="1"/>
</dbReference>
<dbReference type="InterPro" id="IPR006336">
    <property type="entry name" value="GCS2"/>
</dbReference>
<evidence type="ECO:0000256" key="1">
    <source>
        <dbReference type="ARBA" id="ARBA00022598"/>
    </source>
</evidence>
<evidence type="ECO:0000256" key="6">
    <source>
        <dbReference type="PIRNR" id="PIRNR017901"/>
    </source>
</evidence>
<evidence type="ECO:0000256" key="7">
    <source>
        <dbReference type="SAM" id="MobiDB-lite"/>
    </source>
</evidence>
<dbReference type="InterPro" id="IPR035434">
    <property type="entry name" value="GCL_bact_plant"/>
</dbReference>
<sequence length="411" mass="44078">MVMTPDIDSAAVLRKLSDAEGYLAKICFKTGPPSLVGVELEWTVHDAVDPTRPVPTGRLRDALGPHAPTTLDPESPGRPLPHLGTVTVEPGGQVEISTIPQRLLGVLHETTSADIDHLTGLLGEAGLVLGQSGIDPHRPPSPALDTPRYRAMREAFDRRGPAGRAMMYSTAGLQVCVDAGQPSQVAARWQTVHALGPPLVAAFATAARHAGQETGWASARLAAWQRIDPGRTRAVWTPGAGNADPVVAWSRYALAAPLLCVRRDDADWTAPPGVSFQDWIDGALPRPPTTDDLDYHLSTLFPPVRPRGYLEIRYLDSQPADEWIAPVAVLAALLADETAANLAREACQPVADRWVRAARYGLADPALARAAATVLDVACRALDRTGLPPTTRAQISRIVQRRLNAVERAQP</sequence>
<dbReference type="GO" id="GO:0004357">
    <property type="term" value="F:glutamate-cysteine ligase activity"/>
    <property type="evidence" value="ECO:0007669"/>
    <property type="project" value="UniProtKB-EC"/>
</dbReference>
<evidence type="ECO:0000256" key="5">
    <source>
        <dbReference type="HAMAP-Rule" id="MF_02034"/>
    </source>
</evidence>
<comment type="function">
    <text evidence="5">Catalyzes the synthesis of gamma-glutamylcysteine (gamma-GC). This compound is used as substrate for the biosynthesis of the low-molecular thiol compound ergothioneine.</text>
</comment>
<evidence type="ECO:0000256" key="2">
    <source>
        <dbReference type="ARBA" id="ARBA00022741"/>
    </source>
</evidence>
<dbReference type="PANTHER" id="PTHR34378">
    <property type="entry name" value="GLUTAMATE--CYSTEINE LIGASE, CHLOROPLASTIC"/>
    <property type="match status" value="1"/>
</dbReference>
<keyword evidence="2 5" id="KW-0547">Nucleotide-binding</keyword>
<dbReference type="RefSeq" id="WP_377567196.1">
    <property type="nucleotide sequence ID" value="NZ_JBHTMP010000004.1"/>
</dbReference>
<reference evidence="9" key="1">
    <citation type="journal article" date="2019" name="Int. J. Syst. Evol. Microbiol.">
        <title>The Global Catalogue of Microorganisms (GCM) 10K type strain sequencing project: providing services to taxonomists for standard genome sequencing and annotation.</title>
        <authorList>
            <consortium name="The Broad Institute Genomics Platform"/>
            <consortium name="The Broad Institute Genome Sequencing Center for Infectious Disease"/>
            <person name="Wu L."/>
            <person name="Ma J."/>
        </authorList>
    </citation>
    <scope>NUCLEOTIDE SEQUENCE [LARGE SCALE GENOMIC DNA]</scope>
    <source>
        <strain evidence="9">JCM 31037</strain>
    </source>
</reference>
<gene>
    <name evidence="5 8" type="primary">egtA</name>
    <name evidence="8" type="ORF">ACFQ4H_04355</name>
</gene>
<evidence type="ECO:0000256" key="4">
    <source>
        <dbReference type="ARBA" id="ARBA00048819"/>
    </source>
</evidence>
<evidence type="ECO:0000313" key="8">
    <source>
        <dbReference type="EMBL" id="MFD1320320.1"/>
    </source>
</evidence>
<protein>
    <recommendedName>
        <fullName evidence="5">Glutamate--cysteine ligase EgtA</fullName>
        <ecNumber evidence="5">6.3.2.2</ecNumber>
    </recommendedName>
    <alternativeName>
        <fullName evidence="5">Gamma-glutamylcysteine synthase</fullName>
        <shortName evidence="5">GCS</shortName>
        <shortName evidence="5">Gamma-ECS</shortName>
    </alternativeName>
</protein>
<organism evidence="8 9">
    <name type="scientific">Micromonospora sonneratiae</name>
    <dbReference type="NCBI Taxonomy" id="1184706"/>
    <lineage>
        <taxon>Bacteria</taxon>
        <taxon>Bacillati</taxon>
        <taxon>Actinomycetota</taxon>
        <taxon>Actinomycetes</taxon>
        <taxon>Micromonosporales</taxon>
        <taxon>Micromonosporaceae</taxon>
        <taxon>Micromonospora</taxon>
    </lineage>
</organism>
<evidence type="ECO:0000313" key="9">
    <source>
        <dbReference type="Proteomes" id="UP001597260"/>
    </source>
</evidence>
<comment type="catalytic activity">
    <reaction evidence="4 5 6">
        <text>L-cysteine + L-glutamate + ATP = gamma-L-glutamyl-L-cysteine + ADP + phosphate + H(+)</text>
        <dbReference type="Rhea" id="RHEA:13285"/>
        <dbReference type="ChEBI" id="CHEBI:15378"/>
        <dbReference type="ChEBI" id="CHEBI:29985"/>
        <dbReference type="ChEBI" id="CHEBI:30616"/>
        <dbReference type="ChEBI" id="CHEBI:35235"/>
        <dbReference type="ChEBI" id="CHEBI:43474"/>
        <dbReference type="ChEBI" id="CHEBI:58173"/>
        <dbReference type="ChEBI" id="CHEBI:456216"/>
        <dbReference type="EC" id="6.3.2.2"/>
    </reaction>
</comment>
<feature type="region of interest" description="Disordered" evidence="7">
    <location>
        <begin position="53"/>
        <end position="82"/>
    </location>
</feature>
<dbReference type="PANTHER" id="PTHR34378:SF1">
    <property type="entry name" value="GLUTAMATE--CYSTEINE LIGASE, CHLOROPLASTIC"/>
    <property type="match status" value="1"/>
</dbReference>
<dbReference type="Gene3D" id="3.30.590.20">
    <property type="match status" value="1"/>
</dbReference>